<dbReference type="AlphaFoldDB" id="A0A1B6NYE8"/>
<protein>
    <submittedName>
        <fullName evidence="1">Uncharacterized protein</fullName>
    </submittedName>
</protein>
<accession>A0A1B6NYE8</accession>
<proteinExistence type="predicted"/>
<name>A0A1B6NYE8_9ZZZZ</name>
<dbReference type="EMBL" id="AYSL01000327">
    <property type="protein sequence ID" value="KTF07807.1"/>
    <property type="molecule type" value="Genomic_DNA"/>
</dbReference>
<gene>
    <name evidence="1" type="ORF">MGSAQ_000696</name>
</gene>
<evidence type="ECO:0000313" key="1">
    <source>
        <dbReference type="EMBL" id="KTF07807.1"/>
    </source>
</evidence>
<reference evidence="1" key="1">
    <citation type="submission" date="2013-11" db="EMBL/GenBank/DDBJ databases">
        <title>Microbial diversity, functional groups and degradation webs in Northern and Southern Mediterranean and Red Sea marine crude oil polluted sites.</title>
        <authorList>
            <person name="Daffonchio D."/>
            <person name="Mapelli F."/>
            <person name="Ferrer M."/>
            <person name="Richter M."/>
            <person name="Cherif A."/>
            <person name="Malkawi H.I."/>
            <person name="Yakimov M.M."/>
            <person name="Abdel-Fattah Y.R."/>
            <person name="Blaghen M."/>
            <person name="Golyshin P.N."/>
            <person name="Kalogerakis N."/>
            <person name="Boon N."/>
            <person name="Magagnini M."/>
            <person name="Fava F."/>
        </authorList>
    </citation>
    <scope>NUCLEOTIDE SEQUENCE</scope>
</reference>
<sequence length="45" mass="4958">MGFYLSIIHCLLSKSNSYRSGWIKAMRVNCSSCTTTIICALIPSS</sequence>
<comment type="caution">
    <text evidence="1">The sequence shown here is derived from an EMBL/GenBank/DDBJ whole genome shotgun (WGS) entry which is preliminary data.</text>
</comment>
<organism evidence="1">
    <name type="scientific">marine sediment metagenome</name>
    <dbReference type="NCBI Taxonomy" id="412755"/>
    <lineage>
        <taxon>unclassified sequences</taxon>
        <taxon>metagenomes</taxon>
        <taxon>ecological metagenomes</taxon>
    </lineage>
</organism>